<dbReference type="Proteomes" id="UP001595445">
    <property type="component" value="Unassembled WGS sequence"/>
</dbReference>
<sequence length="86" mass="9878">MTYRVELSPEAKKNLRRIRDRRLHDRLVAAIDELGTDPRPPGCLKLVGEVNQWRVRVGDWRVVYLIEDGRLVVLVVRVSPRGGAYG</sequence>
<evidence type="ECO:0000313" key="2">
    <source>
        <dbReference type="EMBL" id="MFC3088226.1"/>
    </source>
</evidence>
<accession>A0ABV7E0S7</accession>
<reference evidence="3" key="1">
    <citation type="journal article" date="2019" name="Int. J. Syst. Evol. Microbiol.">
        <title>The Global Catalogue of Microorganisms (GCM) 10K type strain sequencing project: providing services to taxonomists for standard genome sequencing and annotation.</title>
        <authorList>
            <consortium name="The Broad Institute Genomics Platform"/>
            <consortium name="The Broad Institute Genome Sequencing Center for Infectious Disease"/>
            <person name="Wu L."/>
            <person name="Ma J."/>
        </authorList>
    </citation>
    <scope>NUCLEOTIDE SEQUENCE [LARGE SCALE GENOMIC DNA]</scope>
    <source>
        <strain evidence="3">KCTC 62102</strain>
    </source>
</reference>
<keyword evidence="1" id="KW-1277">Toxin-antitoxin system</keyword>
<name>A0ABV7E0S7_9RHOB</name>
<dbReference type="PANTHER" id="PTHR38813">
    <property type="match status" value="1"/>
</dbReference>
<dbReference type="SUPFAM" id="SSF143011">
    <property type="entry name" value="RelE-like"/>
    <property type="match status" value="1"/>
</dbReference>
<dbReference type="Pfam" id="PF05016">
    <property type="entry name" value="ParE_toxin"/>
    <property type="match status" value="1"/>
</dbReference>
<comment type="caution">
    <text evidence="2">The sequence shown here is derived from an EMBL/GenBank/DDBJ whole genome shotgun (WGS) entry which is preliminary data.</text>
</comment>
<keyword evidence="3" id="KW-1185">Reference proteome</keyword>
<dbReference type="Gene3D" id="3.30.2310.20">
    <property type="entry name" value="RelE-like"/>
    <property type="match status" value="1"/>
</dbReference>
<organism evidence="2 3">
    <name type="scientific">Tabrizicola soli</name>
    <dbReference type="NCBI Taxonomy" id="2185115"/>
    <lineage>
        <taxon>Bacteria</taxon>
        <taxon>Pseudomonadati</taxon>
        <taxon>Pseudomonadota</taxon>
        <taxon>Alphaproteobacteria</taxon>
        <taxon>Rhodobacterales</taxon>
        <taxon>Paracoccaceae</taxon>
        <taxon>Tabrizicola</taxon>
    </lineage>
</organism>
<dbReference type="EMBL" id="JBHRSM010000051">
    <property type="protein sequence ID" value="MFC3088226.1"/>
    <property type="molecule type" value="Genomic_DNA"/>
</dbReference>
<dbReference type="PANTHER" id="PTHR38813:SF1">
    <property type="entry name" value="TOXIN RELE1-RELATED"/>
    <property type="match status" value="1"/>
</dbReference>
<proteinExistence type="predicted"/>
<dbReference type="InterPro" id="IPR035093">
    <property type="entry name" value="RelE/ParE_toxin_dom_sf"/>
</dbReference>
<dbReference type="InterPro" id="IPR007712">
    <property type="entry name" value="RelE/ParE_toxin"/>
</dbReference>
<evidence type="ECO:0000313" key="3">
    <source>
        <dbReference type="Proteomes" id="UP001595445"/>
    </source>
</evidence>
<dbReference type="RefSeq" id="WP_197646434.1">
    <property type="nucleotide sequence ID" value="NZ_JAEACP010000018.1"/>
</dbReference>
<dbReference type="InterPro" id="IPR052747">
    <property type="entry name" value="TA_system_RelE_toxin"/>
</dbReference>
<gene>
    <name evidence="2" type="ORF">ACFOD6_19475</name>
</gene>
<evidence type="ECO:0000256" key="1">
    <source>
        <dbReference type="ARBA" id="ARBA00022649"/>
    </source>
</evidence>
<protein>
    <submittedName>
        <fullName evidence="2">Type II toxin-antitoxin system RelE/ParE family toxin</fullName>
    </submittedName>
</protein>